<feature type="domain" description="Mycothiol-dependent maleylpyruvate isomerase metal-binding" evidence="1">
    <location>
        <begin position="18"/>
        <end position="125"/>
    </location>
</feature>
<dbReference type="OrthoDB" id="5185819at2"/>
<dbReference type="SUPFAM" id="SSF109854">
    <property type="entry name" value="DinB/YfiT-like putative metalloenzymes"/>
    <property type="match status" value="1"/>
</dbReference>
<evidence type="ECO:0000313" key="2">
    <source>
        <dbReference type="EMBL" id="PXY31091.1"/>
    </source>
</evidence>
<dbReference type="Pfam" id="PF11716">
    <property type="entry name" value="MDMPI_N"/>
    <property type="match status" value="1"/>
</dbReference>
<dbReference type="RefSeq" id="WP_112279117.1">
    <property type="nucleotide sequence ID" value="NZ_MASW01000001.1"/>
</dbReference>
<dbReference type="InterPro" id="IPR024344">
    <property type="entry name" value="MDMPI_metal-binding"/>
</dbReference>
<dbReference type="NCBIfam" id="TIGR03086">
    <property type="entry name" value="TIGR03086 family metal-binding protein"/>
    <property type="match status" value="1"/>
</dbReference>
<dbReference type="NCBIfam" id="TIGR03083">
    <property type="entry name" value="maleylpyruvate isomerase family mycothiol-dependent enzyme"/>
    <property type="match status" value="1"/>
</dbReference>
<dbReference type="Proteomes" id="UP000249915">
    <property type="component" value="Unassembled WGS sequence"/>
</dbReference>
<sequence>MAEGLALLERAVGYALGGLRHVSSAALPRPTPCHEWVLRDLLWHMTDSLATLCEAADLGHIGLKPSGDEPADLVGGLCERACALIHGWAAVEREAAVWVADRPLPADIVAAAGAVEITVHGWDVARACGLDRPVPGDLAEPLLELSPLFVTDADRPGRFAEPVAVSPRCEPGDRLLAFLGRDPG</sequence>
<comment type="caution">
    <text evidence="2">The sequence shown here is derived from an EMBL/GenBank/DDBJ whole genome shotgun (WGS) entry which is preliminary data.</text>
</comment>
<organism evidence="2 3">
    <name type="scientific">Prauserella muralis</name>
    <dbReference type="NCBI Taxonomy" id="588067"/>
    <lineage>
        <taxon>Bacteria</taxon>
        <taxon>Bacillati</taxon>
        <taxon>Actinomycetota</taxon>
        <taxon>Actinomycetes</taxon>
        <taxon>Pseudonocardiales</taxon>
        <taxon>Pseudonocardiaceae</taxon>
        <taxon>Prauserella</taxon>
    </lineage>
</organism>
<name>A0A2V4B7J4_9PSEU</name>
<proteinExistence type="predicted"/>
<dbReference type="GO" id="GO:0046872">
    <property type="term" value="F:metal ion binding"/>
    <property type="evidence" value="ECO:0007669"/>
    <property type="project" value="InterPro"/>
</dbReference>
<protein>
    <submittedName>
        <fullName evidence="2">TIGR03086 family protein</fullName>
    </submittedName>
</protein>
<dbReference type="InterPro" id="IPR034660">
    <property type="entry name" value="DinB/YfiT-like"/>
</dbReference>
<dbReference type="EMBL" id="MASW01000001">
    <property type="protein sequence ID" value="PXY31091.1"/>
    <property type="molecule type" value="Genomic_DNA"/>
</dbReference>
<accession>A0A2V4B7J4</accession>
<dbReference type="InterPro" id="IPR017517">
    <property type="entry name" value="Maleyloyr_isom"/>
</dbReference>
<dbReference type="AlphaFoldDB" id="A0A2V4B7J4"/>
<reference evidence="2 3" key="1">
    <citation type="submission" date="2016-07" db="EMBL/GenBank/DDBJ databases">
        <title>Draft genome sequence of Prauserella muralis DSM 45305, isolated from a mould-covered wall in an indoor environment.</title>
        <authorList>
            <person name="Ruckert C."/>
            <person name="Albersmeier A."/>
            <person name="Jiang C.-L."/>
            <person name="Jiang Y."/>
            <person name="Kalinowski J."/>
            <person name="Schneider O."/>
            <person name="Winkler A."/>
            <person name="Zotchev S.B."/>
        </authorList>
    </citation>
    <scope>NUCLEOTIDE SEQUENCE [LARGE SCALE GENOMIC DNA]</scope>
    <source>
        <strain evidence="2 3">DSM 45305</strain>
    </source>
</reference>
<keyword evidence="3" id="KW-1185">Reference proteome</keyword>
<gene>
    <name evidence="2" type="ORF">BAY60_01350</name>
</gene>
<evidence type="ECO:0000259" key="1">
    <source>
        <dbReference type="Pfam" id="PF11716"/>
    </source>
</evidence>
<dbReference type="InterPro" id="IPR017520">
    <property type="entry name" value="CHP03086"/>
</dbReference>
<evidence type="ECO:0000313" key="3">
    <source>
        <dbReference type="Proteomes" id="UP000249915"/>
    </source>
</evidence>